<dbReference type="Gene3D" id="2.30.320.10">
    <property type="entry name" value="YwqG-like"/>
    <property type="match status" value="1"/>
</dbReference>
<name>A0A379WMT3_SALET</name>
<dbReference type="AlphaFoldDB" id="A0A379WMT3"/>
<reference evidence="1 2" key="1">
    <citation type="submission" date="2018-06" db="EMBL/GenBank/DDBJ databases">
        <authorList>
            <consortium name="Pathogen Informatics"/>
            <person name="Doyle S."/>
        </authorList>
    </citation>
    <scope>NUCLEOTIDE SEQUENCE [LARGE SCALE GENOMIC DNA]</scope>
    <source>
        <strain evidence="1 2">NCTC8261</strain>
    </source>
</reference>
<dbReference type="InterPro" id="IPR035948">
    <property type="entry name" value="YwqG-like_sf"/>
</dbReference>
<accession>A0A379WMT3</accession>
<evidence type="ECO:0000313" key="1">
    <source>
        <dbReference type="EMBL" id="SUH34736.1"/>
    </source>
</evidence>
<dbReference type="SUPFAM" id="SSF103032">
    <property type="entry name" value="Hypothetical protein YwqG"/>
    <property type="match status" value="1"/>
</dbReference>
<protein>
    <submittedName>
        <fullName evidence="1">Putative cytoplasmic protein</fullName>
    </submittedName>
</protein>
<proteinExistence type="predicted"/>
<organism evidence="1 2">
    <name type="scientific">Salmonella enterica I</name>
    <dbReference type="NCBI Taxonomy" id="59201"/>
    <lineage>
        <taxon>Bacteria</taxon>
        <taxon>Pseudomonadati</taxon>
        <taxon>Pseudomonadota</taxon>
        <taxon>Gammaproteobacteria</taxon>
        <taxon>Enterobacterales</taxon>
        <taxon>Enterobacteriaceae</taxon>
        <taxon>Salmonella</taxon>
    </lineage>
</organism>
<evidence type="ECO:0000313" key="2">
    <source>
        <dbReference type="Proteomes" id="UP000254712"/>
    </source>
</evidence>
<gene>
    <name evidence="1" type="primary">SBOV33571_1</name>
    <name evidence="1" type="ORF">NCTC8261_00928</name>
</gene>
<dbReference type="Proteomes" id="UP000254712">
    <property type="component" value="Unassembled WGS sequence"/>
</dbReference>
<sequence>MSLFFDRAGLIAELRTSNLSSAIQEKVVQQARAAIAFKRCLRDMETVKVGASRLGGLPDWPLGQNWPIRKKSVNATISRA</sequence>
<dbReference type="EMBL" id="UGXT01000002">
    <property type="protein sequence ID" value="SUH34736.1"/>
    <property type="molecule type" value="Genomic_DNA"/>
</dbReference>